<dbReference type="GO" id="GO:0015627">
    <property type="term" value="C:type II protein secretion system complex"/>
    <property type="evidence" value="ECO:0007669"/>
    <property type="project" value="InterPro"/>
</dbReference>
<gene>
    <name evidence="3" type="ORF">UT30_C0004G0001</name>
</gene>
<dbReference type="AlphaFoldDB" id="A0A0G0MNL7"/>
<evidence type="ECO:0000313" key="3">
    <source>
        <dbReference type="EMBL" id="KKR04688.1"/>
    </source>
</evidence>
<keyword evidence="2" id="KW-0472">Membrane</keyword>
<dbReference type="InterPro" id="IPR045584">
    <property type="entry name" value="Pilin-like"/>
</dbReference>
<dbReference type="Proteomes" id="UP000033935">
    <property type="component" value="Unassembled WGS sequence"/>
</dbReference>
<dbReference type="InterPro" id="IPR000983">
    <property type="entry name" value="Bac_GSPG_pilin"/>
</dbReference>
<organism evidence="3 4">
    <name type="scientific">Candidatus Uhrbacteria bacterium GW2011_GWF2_39_13</name>
    <dbReference type="NCBI Taxonomy" id="1618995"/>
    <lineage>
        <taxon>Bacteria</taxon>
        <taxon>Candidatus Uhriibacteriota</taxon>
    </lineage>
</organism>
<dbReference type="PANTHER" id="PTHR30093">
    <property type="entry name" value="GENERAL SECRETION PATHWAY PROTEIN G"/>
    <property type="match status" value="1"/>
</dbReference>
<dbReference type="SUPFAM" id="SSF54523">
    <property type="entry name" value="Pili subunits"/>
    <property type="match status" value="1"/>
</dbReference>
<accession>A0A0G0MNL7</accession>
<keyword evidence="2" id="KW-0812">Transmembrane</keyword>
<evidence type="ECO:0000313" key="4">
    <source>
        <dbReference type="Proteomes" id="UP000033935"/>
    </source>
</evidence>
<protein>
    <recommendedName>
        <fullName evidence="5">Type II secretion system protein G</fullName>
    </recommendedName>
</protein>
<evidence type="ECO:0008006" key="5">
    <source>
        <dbReference type="Google" id="ProtNLM"/>
    </source>
</evidence>
<keyword evidence="2" id="KW-1133">Transmembrane helix</keyword>
<dbReference type="InterPro" id="IPR012902">
    <property type="entry name" value="N_methyl_site"/>
</dbReference>
<reference evidence="3 4" key="1">
    <citation type="journal article" date="2015" name="Nature">
        <title>rRNA introns, odd ribosomes, and small enigmatic genomes across a large radiation of phyla.</title>
        <authorList>
            <person name="Brown C.T."/>
            <person name="Hug L.A."/>
            <person name="Thomas B.C."/>
            <person name="Sharon I."/>
            <person name="Castelle C.J."/>
            <person name="Singh A."/>
            <person name="Wilkins M.J."/>
            <person name="Williams K.H."/>
            <person name="Banfield J.F."/>
        </authorList>
    </citation>
    <scope>NUCLEOTIDE SEQUENCE [LARGE SCALE GENOMIC DNA]</scope>
</reference>
<evidence type="ECO:0000256" key="1">
    <source>
        <dbReference type="ARBA" id="ARBA00022481"/>
    </source>
</evidence>
<dbReference type="PRINTS" id="PR00813">
    <property type="entry name" value="BCTERIALGSPG"/>
</dbReference>
<name>A0A0G0MNL7_9BACT</name>
<sequence length="232" mass="26816">MRLKISRRKIRRLKFSRVKFFIFTLIELLMVISIIAILASILLPALQKTREKAYEISCKSKLKQIGLGISMYLNDNNDYFPVPYYEFYKRLEDPYLPIVKDSAGYYQDRSGILICPSQRESCFVGTTSPWTYLRNSYGHNYTMMSGVGANYLNPNTSALRMPRVLRPSTFLLMADFDKGGTTIYPGNETTAPVSSRHNLGSNVLFADFSVRWYSYVSLMHFQNGILTNWTWK</sequence>
<dbReference type="Gene3D" id="3.30.700.10">
    <property type="entry name" value="Glycoprotein, Type 4 Pilin"/>
    <property type="match status" value="1"/>
</dbReference>
<proteinExistence type="predicted"/>
<comment type="caution">
    <text evidence="3">The sequence shown here is derived from an EMBL/GenBank/DDBJ whole genome shotgun (WGS) entry which is preliminary data.</text>
</comment>
<dbReference type="PANTHER" id="PTHR30093:SF2">
    <property type="entry name" value="TYPE II SECRETION SYSTEM PROTEIN H"/>
    <property type="match status" value="1"/>
</dbReference>
<keyword evidence="1" id="KW-0488">Methylation</keyword>
<evidence type="ECO:0000256" key="2">
    <source>
        <dbReference type="SAM" id="Phobius"/>
    </source>
</evidence>
<dbReference type="NCBIfam" id="TIGR02532">
    <property type="entry name" value="IV_pilin_GFxxxE"/>
    <property type="match status" value="1"/>
</dbReference>
<feature type="transmembrane region" description="Helical" evidence="2">
    <location>
        <begin position="20"/>
        <end position="43"/>
    </location>
</feature>
<dbReference type="EMBL" id="LBWG01000004">
    <property type="protein sequence ID" value="KKR04688.1"/>
    <property type="molecule type" value="Genomic_DNA"/>
</dbReference>
<dbReference type="GO" id="GO:0015628">
    <property type="term" value="P:protein secretion by the type II secretion system"/>
    <property type="evidence" value="ECO:0007669"/>
    <property type="project" value="InterPro"/>
</dbReference>